<dbReference type="Pfam" id="PF02518">
    <property type="entry name" value="HATPase_c"/>
    <property type="match status" value="1"/>
</dbReference>
<evidence type="ECO:0000256" key="12">
    <source>
        <dbReference type="ARBA" id="ARBA00022989"/>
    </source>
</evidence>
<keyword evidence="4" id="KW-1003">Cell membrane</keyword>
<dbReference type="Gene3D" id="1.10.287.130">
    <property type="match status" value="1"/>
</dbReference>
<dbReference type="AlphaFoldDB" id="A0A6P2KXW6"/>
<evidence type="ECO:0000256" key="13">
    <source>
        <dbReference type="ARBA" id="ARBA00023012"/>
    </source>
</evidence>
<dbReference type="InterPro" id="IPR003594">
    <property type="entry name" value="HATPase_dom"/>
</dbReference>
<keyword evidence="9" id="KW-0547">Nucleotide-binding</keyword>
<dbReference type="InterPro" id="IPR004358">
    <property type="entry name" value="Sig_transdc_His_kin-like_C"/>
</dbReference>
<dbReference type="CDD" id="cd00075">
    <property type="entry name" value="HATPase"/>
    <property type="match status" value="1"/>
</dbReference>
<feature type="transmembrane region" description="Helical" evidence="15">
    <location>
        <begin position="20"/>
        <end position="40"/>
    </location>
</feature>
<dbReference type="InterPro" id="IPR036890">
    <property type="entry name" value="HATPase_C_sf"/>
</dbReference>
<name>A0A6P2KXW6_BURL3</name>
<keyword evidence="13" id="KW-0902">Two-component regulatory system</keyword>
<gene>
    <name evidence="18" type="ORF">BLA6863_02754</name>
</gene>
<dbReference type="GO" id="GO:0005886">
    <property type="term" value="C:plasma membrane"/>
    <property type="evidence" value="ECO:0007669"/>
    <property type="project" value="UniProtKB-SubCell"/>
</dbReference>
<accession>A0A6P2KXW6</accession>
<keyword evidence="8 15" id="KW-0812">Transmembrane</keyword>
<evidence type="ECO:0000313" key="18">
    <source>
        <dbReference type="EMBL" id="VWB59368.1"/>
    </source>
</evidence>
<dbReference type="SUPFAM" id="SSF55874">
    <property type="entry name" value="ATPase domain of HSP90 chaperone/DNA topoisomerase II/histidine kinase"/>
    <property type="match status" value="1"/>
</dbReference>
<dbReference type="PANTHER" id="PTHR44936:SF5">
    <property type="entry name" value="SENSOR HISTIDINE KINASE ENVZ"/>
    <property type="match status" value="1"/>
</dbReference>
<evidence type="ECO:0000256" key="15">
    <source>
        <dbReference type="SAM" id="Phobius"/>
    </source>
</evidence>
<protein>
    <recommendedName>
        <fullName evidence="3">histidine kinase</fullName>
        <ecNumber evidence="3">2.7.13.3</ecNumber>
    </recommendedName>
</protein>
<keyword evidence="10 18" id="KW-0418">Kinase</keyword>
<dbReference type="EMBL" id="CABVPY010000014">
    <property type="protein sequence ID" value="VWB59368.1"/>
    <property type="molecule type" value="Genomic_DNA"/>
</dbReference>
<dbReference type="SMART" id="SM00387">
    <property type="entry name" value="HATPase_c"/>
    <property type="match status" value="1"/>
</dbReference>
<proteinExistence type="predicted"/>
<evidence type="ECO:0000256" key="10">
    <source>
        <dbReference type="ARBA" id="ARBA00022777"/>
    </source>
</evidence>
<keyword evidence="14 15" id="KW-0472">Membrane</keyword>
<keyword evidence="5" id="KW-0997">Cell inner membrane</keyword>
<organism evidence="18 19">
    <name type="scientific">Burkholderia lata (strain ATCC 17760 / DSM 23089 / LMG 22485 / NCIMB 9086 / R18194 / 383)</name>
    <dbReference type="NCBI Taxonomy" id="482957"/>
    <lineage>
        <taxon>Bacteria</taxon>
        <taxon>Pseudomonadati</taxon>
        <taxon>Pseudomonadota</taxon>
        <taxon>Betaproteobacteria</taxon>
        <taxon>Burkholderiales</taxon>
        <taxon>Burkholderiaceae</taxon>
        <taxon>Burkholderia</taxon>
        <taxon>Burkholderia cepacia complex</taxon>
    </lineage>
</organism>
<dbReference type="PANTHER" id="PTHR44936">
    <property type="entry name" value="SENSOR PROTEIN CREC"/>
    <property type="match status" value="1"/>
</dbReference>
<sequence length="472" mass="51241">MTGMRRMKLRVWPDSLFGRLVAILAAGMFAGQMLTGTIWFDTHDNRMLEIPARLFASRLADTLRLVDAAPDPAARDAVIAALGDDRYRLKRIDAPSPVGTLNFAQHATAGLIAGVLSRRLGADVPFRLVEAALHDDAGHHAGPLSLFDSRMPTGEFHVQVGLPSGGWLDVRADEGQAGMHAMPASLVFDYLLRLYLIRFVAVCAVAFVAVRFALKPLTQLARAAEALGRDMHRPPLAVDGPSEVRRAAESFNAMQQQLIDSFAGRARFLGAVSHDLRTPLTRLRLRTEMLPDPEWRDRLRGDLDEMEAMVRGALDAVRGVEVTEPRCDIDLDSMLEGLAEDARDTGQAVTIGGHASAPVSGFARNLKRCLQNLLDNAAHYSGGAPVTIDVRDGKDAVRIVVSDTGPGLPDDWLERVFEPYRRGRHADPDDGGTGLGLTIARSIATLHGGTLMLRNRDRGGLDAVLTLPREGA</sequence>
<evidence type="ECO:0000256" key="6">
    <source>
        <dbReference type="ARBA" id="ARBA00022553"/>
    </source>
</evidence>
<dbReference type="Pfam" id="PF00672">
    <property type="entry name" value="HAMP"/>
    <property type="match status" value="1"/>
</dbReference>
<dbReference type="CDD" id="cd00082">
    <property type="entry name" value="HisKA"/>
    <property type="match status" value="1"/>
</dbReference>
<dbReference type="InterPro" id="IPR003660">
    <property type="entry name" value="HAMP_dom"/>
</dbReference>
<dbReference type="Pfam" id="PF00512">
    <property type="entry name" value="HisKA"/>
    <property type="match status" value="1"/>
</dbReference>
<evidence type="ECO:0000256" key="8">
    <source>
        <dbReference type="ARBA" id="ARBA00022692"/>
    </source>
</evidence>
<evidence type="ECO:0000256" key="4">
    <source>
        <dbReference type="ARBA" id="ARBA00022475"/>
    </source>
</evidence>
<keyword evidence="12 15" id="KW-1133">Transmembrane helix</keyword>
<dbReference type="GO" id="GO:0000155">
    <property type="term" value="F:phosphorelay sensor kinase activity"/>
    <property type="evidence" value="ECO:0007669"/>
    <property type="project" value="InterPro"/>
</dbReference>
<dbReference type="GO" id="GO:0005524">
    <property type="term" value="F:ATP binding"/>
    <property type="evidence" value="ECO:0007669"/>
    <property type="project" value="UniProtKB-KW"/>
</dbReference>
<dbReference type="InterPro" id="IPR050980">
    <property type="entry name" value="2C_sensor_his_kinase"/>
</dbReference>
<dbReference type="CDD" id="cd06225">
    <property type="entry name" value="HAMP"/>
    <property type="match status" value="1"/>
</dbReference>
<evidence type="ECO:0000256" key="11">
    <source>
        <dbReference type="ARBA" id="ARBA00022840"/>
    </source>
</evidence>
<dbReference type="SMART" id="SM00304">
    <property type="entry name" value="HAMP"/>
    <property type="match status" value="1"/>
</dbReference>
<evidence type="ECO:0000256" key="14">
    <source>
        <dbReference type="ARBA" id="ARBA00023136"/>
    </source>
</evidence>
<dbReference type="SUPFAM" id="SSF47384">
    <property type="entry name" value="Homodimeric domain of signal transducing histidine kinase"/>
    <property type="match status" value="1"/>
</dbReference>
<feature type="domain" description="Histidine kinase" evidence="16">
    <location>
        <begin position="271"/>
        <end position="471"/>
    </location>
</feature>
<dbReference type="Proteomes" id="UP000494170">
    <property type="component" value="Unassembled WGS sequence"/>
</dbReference>
<evidence type="ECO:0000259" key="17">
    <source>
        <dbReference type="PROSITE" id="PS50885"/>
    </source>
</evidence>
<dbReference type="PROSITE" id="PS50109">
    <property type="entry name" value="HIS_KIN"/>
    <property type="match status" value="1"/>
</dbReference>
<evidence type="ECO:0000256" key="1">
    <source>
        <dbReference type="ARBA" id="ARBA00000085"/>
    </source>
</evidence>
<feature type="domain" description="HAMP" evidence="17">
    <location>
        <begin position="211"/>
        <end position="263"/>
    </location>
</feature>
<comment type="subcellular location">
    <subcellularLocation>
        <location evidence="2">Cell inner membrane</location>
        <topology evidence="2">Multi-pass membrane protein</topology>
    </subcellularLocation>
</comment>
<evidence type="ECO:0000256" key="7">
    <source>
        <dbReference type="ARBA" id="ARBA00022679"/>
    </source>
</evidence>
<evidence type="ECO:0000259" key="16">
    <source>
        <dbReference type="PROSITE" id="PS50109"/>
    </source>
</evidence>
<dbReference type="InterPro" id="IPR005467">
    <property type="entry name" value="His_kinase_dom"/>
</dbReference>
<dbReference type="InterPro" id="IPR036097">
    <property type="entry name" value="HisK_dim/P_sf"/>
</dbReference>
<dbReference type="Gene3D" id="3.30.565.10">
    <property type="entry name" value="Histidine kinase-like ATPase, C-terminal domain"/>
    <property type="match status" value="1"/>
</dbReference>
<keyword evidence="7" id="KW-0808">Transferase</keyword>
<evidence type="ECO:0000256" key="3">
    <source>
        <dbReference type="ARBA" id="ARBA00012438"/>
    </source>
</evidence>
<dbReference type="PROSITE" id="PS50885">
    <property type="entry name" value="HAMP"/>
    <property type="match status" value="1"/>
</dbReference>
<dbReference type="InterPro" id="IPR003661">
    <property type="entry name" value="HisK_dim/P_dom"/>
</dbReference>
<keyword evidence="11" id="KW-0067">ATP-binding</keyword>
<dbReference type="EC" id="2.7.13.3" evidence="3"/>
<evidence type="ECO:0000256" key="9">
    <source>
        <dbReference type="ARBA" id="ARBA00022741"/>
    </source>
</evidence>
<evidence type="ECO:0000256" key="5">
    <source>
        <dbReference type="ARBA" id="ARBA00022519"/>
    </source>
</evidence>
<evidence type="ECO:0000256" key="2">
    <source>
        <dbReference type="ARBA" id="ARBA00004429"/>
    </source>
</evidence>
<reference evidence="18 19" key="1">
    <citation type="submission" date="2019-09" db="EMBL/GenBank/DDBJ databases">
        <authorList>
            <person name="Depoorter E."/>
        </authorList>
    </citation>
    <scope>NUCLEOTIDE SEQUENCE [LARGE SCALE GENOMIC DNA]</scope>
    <source>
        <strain evidence="18">LMG 6863</strain>
    </source>
</reference>
<evidence type="ECO:0000313" key="19">
    <source>
        <dbReference type="Proteomes" id="UP000494170"/>
    </source>
</evidence>
<keyword evidence="6" id="KW-0597">Phosphoprotein</keyword>
<comment type="catalytic activity">
    <reaction evidence="1">
        <text>ATP + protein L-histidine = ADP + protein N-phospho-L-histidine.</text>
        <dbReference type="EC" id="2.7.13.3"/>
    </reaction>
</comment>
<dbReference type="PRINTS" id="PR00344">
    <property type="entry name" value="BCTRLSENSOR"/>
</dbReference>
<dbReference type="SMART" id="SM00388">
    <property type="entry name" value="HisKA"/>
    <property type="match status" value="1"/>
</dbReference>